<dbReference type="Pfam" id="PF11834">
    <property type="entry name" value="KHA"/>
    <property type="match status" value="1"/>
</dbReference>
<evidence type="ECO:0000256" key="14">
    <source>
        <dbReference type="SAM" id="Phobius"/>
    </source>
</evidence>
<feature type="repeat" description="ANK" evidence="13">
    <location>
        <begin position="656"/>
        <end position="688"/>
    </location>
</feature>
<keyword evidence="4" id="KW-0633">Potassium transport</keyword>
<dbReference type="Gene3D" id="2.60.120.10">
    <property type="entry name" value="Jelly Rolls"/>
    <property type="match status" value="1"/>
</dbReference>
<evidence type="ECO:0000256" key="7">
    <source>
        <dbReference type="ARBA" id="ARBA00022882"/>
    </source>
</evidence>
<evidence type="ECO:0000256" key="5">
    <source>
        <dbReference type="ARBA" id="ARBA00022692"/>
    </source>
</evidence>
<dbReference type="GO" id="GO:0034702">
    <property type="term" value="C:monoatomic ion channel complex"/>
    <property type="evidence" value="ECO:0007669"/>
    <property type="project" value="UniProtKB-KW"/>
</dbReference>
<dbReference type="InterPro" id="IPR000595">
    <property type="entry name" value="cNMP-bd_dom"/>
</dbReference>
<gene>
    <name evidence="17" type="ORF">KP509_11G050100</name>
</gene>
<keyword evidence="11 14" id="KW-0472">Membrane</keyword>
<dbReference type="CDD" id="cd00038">
    <property type="entry name" value="CAP_ED"/>
    <property type="match status" value="1"/>
</dbReference>
<dbReference type="PROSITE" id="PS50297">
    <property type="entry name" value="ANK_REP_REGION"/>
    <property type="match status" value="2"/>
</dbReference>
<comment type="caution">
    <text evidence="17">The sequence shown here is derived from an EMBL/GenBank/DDBJ whole genome shotgun (WGS) entry which is preliminary data.</text>
</comment>
<dbReference type="AlphaFoldDB" id="A0A8T2TST0"/>
<dbReference type="InterPro" id="IPR036770">
    <property type="entry name" value="Ankyrin_rpt-contain_sf"/>
</dbReference>
<comment type="subcellular location">
    <subcellularLocation>
        <location evidence="1">Membrane</location>
        <topology evidence="1">Multi-pass membrane protein</topology>
    </subcellularLocation>
</comment>
<dbReference type="PANTHER" id="PTHR45743:SF2">
    <property type="entry name" value="POTASSIUM CHANNEL AKT1"/>
    <property type="match status" value="1"/>
</dbReference>
<reference evidence="17" key="1">
    <citation type="submission" date="2021-08" db="EMBL/GenBank/DDBJ databases">
        <title>WGS assembly of Ceratopteris richardii.</title>
        <authorList>
            <person name="Marchant D.B."/>
            <person name="Chen G."/>
            <person name="Jenkins J."/>
            <person name="Shu S."/>
            <person name="Leebens-Mack J."/>
            <person name="Grimwood J."/>
            <person name="Schmutz J."/>
            <person name="Soltis P."/>
            <person name="Soltis D."/>
            <person name="Chen Z.-H."/>
        </authorList>
    </citation>
    <scope>NUCLEOTIDE SEQUENCE</scope>
    <source>
        <strain evidence="17">Whitten #5841</strain>
        <tissue evidence="17">Leaf</tissue>
    </source>
</reference>
<proteinExistence type="inferred from homology"/>
<keyword evidence="10" id="KW-0406">Ion transport</keyword>
<dbReference type="InterPro" id="IPR003938">
    <property type="entry name" value="K_chnl_volt-dep_EAG/ELK/ERG"/>
</dbReference>
<feature type="domain" description="KHA" evidence="16">
    <location>
        <begin position="807"/>
        <end position="888"/>
    </location>
</feature>
<sequence>MVVVKWAIQNLCSRNLKFQDAEHSLDVSYHSFSSALLPALGARSNSHLHLRRHIISPYDPRYRWWQSLLVVLVLYSAWVSAFELAFQRYLDIGFLYVDYVVDAFFATDIVMTFFVAYMDKKTYLLVDRKRHIALRYASTWLVLDVASTIPFQLFSTIVYGNPGDGLTYGLLNMLRLWRLRRVSSFFGRLEKNVRLSYFWVRCLKLLCVTLLAIHCAGCFYYLLADRHSDPSKTWMGAVMPDFKHHSICIRYVYSIYWSMTTLTTVGYGDLHAENSAEMVFSIFYMLFNLGLTAYLIGNMTNLVVHVTGRTRRFRDSVQAVSSFAFRNRLPARLHEQMMDHMRLKFQTENLQQEESMSVLPKAIRSSVAQHLFRETVEKAYLFEGTSYDFMLQLVTDMKAEYFSPREDIILQNEAPTEFYVLVSGMVELLAYRDGVEQIIGLARAGDVIGEIGALFYKPQPYTARSKKLSQLLRINRNTFLNIVQGNFLDGQIVMDNLYQHLKDSKISSLVMINTEIDSLVAEVQTGMSLCLCFVASRGHSNLIEEFLRRGRDPNKTDYSGRTPLHIAAANGFLECVEVLLHNGADPNIEDDDGIVPLWEAIHARHEYVAKVLWNHGARLTCDKEGEFLCKAVENGNLAVLQDLMKYGADINGTNADGSTALHIAVATGDLNAVEFFIDNGADVGKADGEGLSSMDLAKQQGQEDILNALIEKHSMPNKEDQERKERARDEEQTAIEEHCGKGVKQTNKGHSPLERAARPKLKPAAQGLTVKTPRMEANYDNSLMRTVSVGSQNFDRETVSRKDFAIRVNIHTQFPKGMSSKKKLGKLVHLPKSVKELLEFASEEFQYSPVKVLSDRLAEISSLDVVRDNDHLYLVDQEELDRILSLND</sequence>
<dbReference type="SUPFAM" id="SSF81324">
    <property type="entry name" value="Voltage-gated potassium channels"/>
    <property type="match status" value="1"/>
</dbReference>
<dbReference type="PRINTS" id="PR01415">
    <property type="entry name" value="ANKYRIN"/>
</dbReference>
<evidence type="ECO:0000256" key="9">
    <source>
        <dbReference type="ARBA" id="ARBA00022989"/>
    </source>
</evidence>
<feature type="transmembrane region" description="Helical" evidence="14">
    <location>
        <begin position="282"/>
        <end position="304"/>
    </location>
</feature>
<keyword evidence="18" id="KW-1185">Reference proteome</keyword>
<dbReference type="Pfam" id="PF00027">
    <property type="entry name" value="cNMP_binding"/>
    <property type="match status" value="1"/>
</dbReference>
<name>A0A8T2TST0_CERRI</name>
<evidence type="ECO:0000256" key="12">
    <source>
        <dbReference type="ARBA" id="ARBA00023303"/>
    </source>
</evidence>
<dbReference type="OrthoDB" id="426293at2759"/>
<evidence type="ECO:0000256" key="6">
    <source>
        <dbReference type="ARBA" id="ARBA00022826"/>
    </source>
</evidence>
<evidence type="ECO:0000256" key="11">
    <source>
        <dbReference type="ARBA" id="ARBA00023136"/>
    </source>
</evidence>
<evidence type="ECO:0000313" key="18">
    <source>
        <dbReference type="Proteomes" id="UP000825935"/>
    </source>
</evidence>
<protein>
    <submittedName>
        <fullName evidence="17">Uncharacterized protein</fullName>
    </submittedName>
</protein>
<evidence type="ECO:0000259" key="16">
    <source>
        <dbReference type="PROSITE" id="PS51490"/>
    </source>
</evidence>
<dbReference type="SMART" id="SM00248">
    <property type="entry name" value="ANK"/>
    <property type="match status" value="6"/>
</dbReference>
<feature type="transmembrane region" description="Helical" evidence="14">
    <location>
        <begin position="139"/>
        <end position="160"/>
    </location>
</feature>
<evidence type="ECO:0000256" key="2">
    <source>
        <dbReference type="ARBA" id="ARBA00007929"/>
    </source>
</evidence>
<dbReference type="InterPro" id="IPR018490">
    <property type="entry name" value="cNMP-bd_dom_sf"/>
</dbReference>
<dbReference type="FunFam" id="2.60.120.10:FF:000074">
    <property type="entry name" value="Potassium channel KAT2"/>
    <property type="match status" value="1"/>
</dbReference>
<evidence type="ECO:0000256" key="8">
    <source>
        <dbReference type="ARBA" id="ARBA00022958"/>
    </source>
</evidence>
<dbReference type="InterPro" id="IPR014710">
    <property type="entry name" value="RmlC-like_jellyroll"/>
</dbReference>
<dbReference type="Gene3D" id="1.25.40.20">
    <property type="entry name" value="Ankyrin repeat-containing domain"/>
    <property type="match status" value="2"/>
</dbReference>
<dbReference type="InterPro" id="IPR002110">
    <property type="entry name" value="Ankyrin_rpt"/>
</dbReference>
<keyword evidence="6" id="KW-0631">Potassium channel</keyword>
<dbReference type="Pfam" id="PF00520">
    <property type="entry name" value="Ion_trans"/>
    <property type="match status" value="1"/>
</dbReference>
<organism evidence="17 18">
    <name type="scientific">Ceratopteris richardii</name>
    <name type="common">Triangle waterfern</name>
    <dbReference type="NCBI Taxonomy" id="49495"/>
    <lineage>
        <taxon>Eukaryota</taxon>
        <taxon>Viridiplantae</taxon>
        <taxon>Streptophyta</taxon>
        <taxon>Embryophyta</taxon>
        <taxon>Tracheophyta</taxon>
        <taxon>Polypodiopsida</taxon>
        <taxon>Polypodiidae</taxon>
        <taxon>Polypodiales</taxon>
        <taxon>Pteridineae</taxon>
        <taxon>Pteridaceae</taxon>
        <taxon>Parkerioideae</taxon>
        <taxon>Ceratopteris</taxon>
    </lineage>
</organism>
<feature type="transmembrane region" description="Helical" evidence="14">
    <location>
        <begin position="198"/>
        <end position="223"/>
    </location>
</feature>
<dbReference type="Pfam" id="PF12796">
    <property type="entry name" value="Ank_2"/>
    <property type="match status" value="2"/>
</dbReference>
<feature type="domain" description="Cyclic nucleotide-binding" evidence="15">
    <location>
        <begin position="381"/>
        <end position="483"/>
    </location>
</feature>
<dbReference type="GO" id="GO:0005249">
    <property type="term" value="F:voltage-gated potassium channel activity"/>
    <property type="evidence" value="ECO:0007669"/>
    <property type="project" value="InterPro"/>
</dbReference>
<evidence type="ECO:0000256" key="4">
    <source>
        <dbReference type="ARBA" id="ARBA00022538"/>
    </source>
</evidence>
<dbReference type="PROSITE" id="PS51490">
    <property type="entry name" value="KHA"/>
    <property type="match status" value="1"/>
</dbReference>
<accession>A0A8T2TST0</accession>
<dbReference type="PROSITE" id="PS50088">
    <property type="entry name" value="ANK_REPEAT"/>
    <property type="match status" value="2"/>
</dbReference>
<evidence type="ECO:0000256" key="1">
    <source>
        <dbReference type="ARBA" id="ARBA00004141"/>
    </source>
</evidence>
<keyword evidence="5 14" id="KW-0812">Transmembrane</keyword>
<dbReference type="EMBL" id="CM035416">
    <property type="protein sequence ID" value="KAH7425340.1"/>
    <property type="molecule type" value="Genomic_DNA"/>
</dbReference>
<keyword evidence="9 14" id="KW-1133">Transmembrane helix</keyword>
<evidence type="ECO:0000256" key="10">
    <source>
        <dbReference type="ARBA" id="ARBA00023065"/>
    </source>
</evidence>
<dbReference type="SUPFAM" id="SSF48403">
    <property type="entry name" value="Ankyrin repeat"/>
    <property type="match status" value="1"/>
</dbReference>
<keyword evidence="8" id="KW-0630">Potassium</keyword>
<feature type="transmembrane region" description="Helical" evidence="14">
    <location>
        <begin position="251"/>
        <end position="270"/>
    </location>
</feature>
<dbReference type="InterPro" id="IPR005821">
    <property type="entry name" value="Ion_trans_dom"/>
</dbReference>
<feature type="transmembrane region" description="Helical" evidence="14">
    <location>
        <begin position="62"/>
        <end position="79"/>
    </location>
</feature>
<dbReference type="OMA" id="CRRHQTV"/>
<dbReference type="Proteomes" id="UP000825935">
    <property type="component" value="Chromosome 11"/>
</dbReference>
<dbReference type="Gene3D" id="1.10.287.70">
    <property type="match status" value="1"/>
</dbReference>
<feature type="repeat" description="ANK" evidence="13">
    <location>
        <begin position="559"/>
        <end position="591"/>
    </location>
</feature>
<feature type="transmembrane region" description="Helical" evidence="14">
    <location>
        <begin position="99"/>
        <end position="118"/>
    </location>
</feature>
<dbReference type="FunFam" id="1.10.287.70:FF:000123">
    <property type="entry name" value="Potassium channel KAT3"/>
    <property type="match status" value="1"/>
</dbReference>
<dbReference type="InterPro" id="IPR021789">
    <property type="entry name" value="KHA_dom"/>
</dbReference>
<dbReference type="InterPro" id="IPR045319">
    <property type="entry name" value="KAT/AKT"/>
</dbReference>
<dbReference type="PANTHER" id="PTHR45743">
    <property type="entry name" value="POTASSIUM CHANNEL AKT1"/>
    <property type="match status" value="1"/>
</dbReference>
<keyword evidence="3" id="KW-0813">Transport</keyword>
<dbReference type="PRINTS" id="PR01463">
    <property type="entry name" value="EAGCHANLFMLY"/>
</dbReference>
<evidence type="ECO:0000259" key="15">
    <source>
        <dbReference type="PROSITE" id="PS50042"/>
    </source>
</evidence>
<evidence type="ECO:0000313" key="17">
    <source>
        <dbReference type="EMBL" id="KAH7425340.1"/>
    </source>
</evidence>
<dbReference type="SMART" id="SM00100">
    <property type="entry name" value="cNMP"/>
    <property type="match status" value="1"/>
</dbReference>
<keyword evidence="12" id="KW-0407">Ion channel</keyword>
<dbReference type="PROSITE" id="PS50042">
    <property type="entry name" value="CNMP_BINDING_3"/>
    <property type="match status" value="1"/>
</dbReference>
<comment type="similarity">
    <text evidence="2">Belongs to the potassium channel family. Plant (TC 1.A.1.4) subfamily.</text>
</comment>
<dbReference type="SUPFAM" id="SSF51206">
    <property type="entry name" value="cAMP-binding domain-like"/>
    <property type="match status" value="1"/>
</dbReference>
<keyword evidence="13" id="KW-0040">ANK repeat</keyword>
<evidence type="ECO:0000256" key="3">
    <source>
        <dbReference type="ARBA" id="ARBA00022448"/>
    </source>
</evidence>
<evidence type="ECO:0000256" key="13">
    <source>
        <dbReference type="PROSITE-ProRule" id="PRU00023"/>
    </source>
</evidence>
<keyword evidence="7" id="KW-0851">Voltage-gated channel</keyword>